<organism evidence="1 2">
    <name type="scientific">Cohnella boryungensis</name>
    <dbReference type="NCBI Taxonomy" id="768479"/>
    <lineage>
        <taxon>Bacteria</taxon>
        <taxon>Bacillati</taxon>
        <taxon>Bacillota</taxon>
        <taxon>Bacilli</taxon>
        <taxon>Bacillales</taxon>
        <taxon>Paenibacillaceae</taxon>
        <taxon>Cohnella</taxon>
    </lineage>
</organism>
<proteinExistence type="predicted"/>
<dbReference type="EMBL" id="JBHSED010000040">
    <property type="protein sequence ID" value="MFC4305771.1"/>
    <property type="molecule type" value="Genomic_DNA"/>
</dbReference>
<evidence type="ECO:0000313" key="1">
    <source>
        <dbReference type="EMBL" id="MFC4305771.1"/>
    </source>
</evidence>
<protein>
    <submittedName>
        <fullName evidence="1">Uncharacterized protein</fullName>
    </submittedName>
</protein>
<gene>
    <name evidence="1" type="ORF">ACFO1S_20280</name>
</gene>
<sequence>MVRITIHYDDGRLDEVCDAAQFILFHVPPSDKVEQLVMTAQCSAEFLWQSITEENARGYYKQAFKAMSRKRLGERQ</sequence>
<dbReference type="RefSeq" id="WP_204601347.1">
    <property type="nucleotide sequence ID" value="NZ_JBHSED010000040.1"/>
</dbReference>
<keyword evidence="2" id="KW-1185">Reference proteome</keyword>
<name>A0ABV8SE12_9BACL</name>
<evidence type="ECO:0000313" key="2">
    <source>
        <dbReference type="Proteomes" id="UP001595755"/>
    </source>
</evidence>
<comment type="caution">
    <text evidence="1">The sequence shown here is derived from an EMBL/GenBank/DDBJ whole genome shotgun (WGS) entry which is preliminary data.</text>
</comment>
<dbReference type="Proteomes" id="UP001595755">
    <property type="component" value="Unassembled WGS sequence"/>
</dbReference>
<accession>A0ABV8SE12</accession>
<reference evidence="2" key="1">
    <citation type="journal article" date="2019" name="Int. J. Syst. Evol. Microbiol.">
        <title>The Global Catalogue of Microorganisms (GCM) 10K type strain sequencing project: providing services to taxonomists for standard genome sequencing and annotation.</title>
        <authorList>
            <consortium name="The Broad Institute Genomics Platform"/>
            <consortium name="The Broad Institute Genome Sequencing Center for Infectious Disease"/>
            <person name="Wu L."/>
            <person name="Ma J."/>
        </authorList>
    </citation>
    <scope>NUCLEOTIDE SEQUENCE [LARGE SCALE GENOMIC DNA]</scope>
    <source>
        <strain evidence="2">CGMCC 4.1641</strain>
    </source>
</reference>